<organism evidence="9 10">
    <name type="scientific">Pristionchus fissidentatus</name>
    <dbReference type="NCBI Taxonomy" id="1538716"/>
    <lineage>
        <taxon>Eukaryota</taxon>
        <taxon>Metazoa</taxon>
        <taxon>Ecdysozoa</taxon>
        <taxon>Nematoda</taxon>
        <taxon>Chromadorea</taxon>
        <taxon>Rhabditida</taxon>
        <taxon>Rhabditina</taxon>
        <taxon>Diplogasteromorpha</taxon>
        <taxon>Diplogasteroidea</taxon>
        <taxon>Neodiplogasteridae</taxon>
        <taxon>Pristionchus</taxon>
    </lineage>
</organism>
<dbReference type="SUPFAM" id="SSF52833">
    <property type="entry name" value="Thioredoxin-like"/>
    <property type="match status" value="1"/>
</dbReference>
<protein>
    <recommendedName>
        <fullName evidence="5">Peroxiredoxin-like 2A</fullName>
    </recommendedName>
    <alternativeName>
        <fullName evidence="7">Peroxiredoxin-like 2 activated in M-CSF stimulated monocytes</fullName>
    </alternativeName>
    <alternativeName>
        <fullName evidence="6">Redox-regulatory protein FAM213A</fullName>
    </alternativeName>
</protein>
<evidence type="ECO:0000256" key="3">
    <source>
        <dbReference type="ARBA" id="ARBA00023284"/>
    </source>
</evidence>
<reference evidence="9" key="1">
    <citation type="submission" date="2023-10" db="EMBL/GenBank/DDBJ databases">
        <title>Genome assembly of Pristionchus species.</title>
        <authorList>
            <person name="Yoshida K."/>
            <person name="Sommer R.J."/>
        </authorList>
    </citation>
    <scope>NUCLEOTIDE SEQUENCE</scope>
    <source>
        <strain evidence="9">RS5133</strain>
    </source>
</reference>
<dbReference type="Proteomes" id="UP001432322">
    <property type="component" value="Unassembled WGS sequence"/>
</dbReference>
<feature type="transmembrane region" description="Helical" evidence="8">
    <location>
        <begin position="6"/>
        <end position="25"/>
    </location>
</feature>
<evidence type="ECO:0000256" key="1">
    <source>
        <dbReference type="ARBA" id="ARBA00004496"/>
    </source>
</evidence>
<accession>A0AAV5V9T1</accession>
<sequence>VIQMSIIWTGLAGAAAAFSGAVFYANLPTRWTIGHVVPAVNHLMAAKVIKIDKEDSIDRTKIISGEEFLSKPSMVMAVRRPGCILCRREAAHLSELKGLLDEAGVRLVAVSYQLKGVDEFKPYFKGDVYLDTERTFYGPNERWMPVWMGMLRPRLWTSVSASKKEGLTGNMEGEGRLLGGVFFVDKGEMVWAHMEKEWGDKADVEEAKKAIQKYIEMRRSRL</sequence>
<comment type="subcellular location">
    <subcellularLocation>
        <location evidence="1">Cytoplasm</location>
    </subcellularLocation>
</comment>
<dbReference type="GO" id="GO:0005737">
    <property type="term" value="C:cytoplasm"/>
    <property type="evidence" value="ECO:0007669"/>
    <property type="project" value="UniProtKB-SubCell"/>
</dbReference>
<dbReference type="Gene3D" id="3.40.30.10">
    <property type="entry name" value="Glutaredoxin"/>
    <property type="match status" value="1"/>
</dbReference>
<keyword evidence="3" id="KW-0676">Redox-active center</keyword>
<dbReference type="PANTHER" id="PTHR28630:SF31">
    <property type="entry name" value="PEROXIREDOXIN-LIKE 2A"/>
    <property type="match status" value="1"/>
</dbReference>
<evidence type="ECO:0000256" key="6">
    <source>
        <dbReference type="ARBA" id="ARBA00032058"/>
    </source>
</evidence>
<evidence type="ECO:0000256" key="2">
    <source>
        <dbReference type="ARBA" id="ARBA00022490"/>
    </source>
</evidence>
<evidence type="ECO:0000313" key="9">
    <source>
        <dbReference type="EMBL" id="GMT14640.1"/>
    </source>
</evidence>
<dbReference type="PANTHER" id="PTHR28630">
    <property type="match status" value="1"/>
</dbReference>
<keyword evidence="8" id="KW-0472">Membrane</keyword>
<evidence type="ECO:0000256" key="8">
    <source>
        <dbReference type="SAM" id="Phobius"/>
    </source>
</evidence>
<comment type="caution">
    <text evidence="9">The sequence shown here is derived from an EMBL/GenBank/DDBJ whole genome shotgun (WGS) entry which is preliminary data.</text>
</comment>
<dbReference type="AlphaFoldDB" id="A0AAV5V9T1"/>
<keyword evidence="2" id="KW-0963">Cytoplasm</keyword>
<evidence type="ECO:0000256" key="7">
    <source>
        <dbReference type="ARBA" id="ARBA00032129"/>
    </source>
</evidence>
<evidence type="ECO:0000313" key="10">
    <source>
        <dbReference type="Proteomes" id="UP001432322"/>
    </source>
</evidence>
<feature type="non-terminal residue" evidence="9">
    <location>
        <position position="1"/>
    </location>
</feature>
<evidence type="ECO:0000256" key="5">
    <source>
        <dbReference type="ARBA" id="ARBA00023849"/>
    </source>
</evidence>
<dbReference type="EMBL" id="BTSY01000002">
    <property type="protein sequence ID" value="GMT14640.1"/>
    <property type="molecule type" value="Genomic_DNA"/>
</dbReference>
<dbReference type="GO" id="GO:0016209">
    <property type="term" value="F:antioxidant activity"/>
    <property type="evidence" value="ECO:0007669"/>
    <property type="project" value="TreeGrafter"/>
</dbReference>
<keyword evidence="8" id="KW-1133">Transmembrane helix</keyword>
<keyword evidence="8" id="KW-0812">Transmembrane</keyword>
<gene>
    <name evidence="9" type="ORF">PFISCL1PPCAC_5937</name>
</gene>
<dbReference type="InterPro" id="IPR036249">
    <property type="entry name" value="Thioredoxin-like_sf"/>
</dbReference>
<comment type="similarity">
    <text evidence="4">Belongs to the peroxiredoxin-like PRXL2 family. PRXL2A subfamily.</text>
</comment>
<dbReference type="CDD" id="cd02970">
    <property type="entry name" value="PRX_like2"/>
    <property type="match status" value="1"/>
</dbReference>
<keyword evidence="10" id="KW-1185">Reference proteome</keyword>
<proteinExistence type="inferred from homology"/>
<name>A0AAV5V9T1_9BILA</name>
<dbReference type="Pfam" id="PF13911">
    <property type="entry name" value="AhpC-TSA_2"/>
    <property type="match status" value="1"/>
</dbReference>
<dbReference type="InterPro" id="IPR032801">
    <property type="entry name" value="PXL2A/B/C"/>
</dbReference>
<evidence type="ECO:0000256" key="4">
    <source>
        <dbReference type="ARBA" id="ARBA00023787"/>
    </source>
</evidence>